<keyword evidence="4 5" id="KW-0472">Membrane</keyword>
<evidence type="ECO:0000256" key="5">
    <source>
        <dbReference type="SAM" id="Phobius"/>
    </source>
</evidence>
<feature type="transmembrane region" description="Helical" evidence="5">
    <location>
        <begin position="363"/>
        <end position="385"/>
    </location>
</feature>
<dbReference type="PANTHER" id="PTHR42718:SF42">
    <property type="entry name" value="EXPORT PROTEIN"/>
    <property type="match status" value="1"/>
</dbReference>
<evidence type="ECO:0000259" key="6">
    <source>
        <dbReference type="PROSITE" id="PS50850"/>
    </source>
</evidence>
<dbReference type="STRING" id="1193518.BN13_1130019"/>
<sequence>MALRRNTTAGRGALAAVTLGSGMALLDGTVVNLAVPTIGRELDASLAQVQWVVNGYLLSMAALILVSGALGDRVGRRRVYSVGIALFAIASLACALAADPAQLIAARVAQGVGGTLLTPGALAVIQASFAPEDRASAIGTWAGTSGIATALGPFVGGVLLDHGGWRWIFAINLPIAAAVLFLVWRFVPESRNPEASGGLDAVGAALTVGGLGLLTWGLIGAGEADPPVTLLRTVGGLVLLGGFTAYERRATRPLVPMGLFGSRVFSAANGMTFLVYGALGAVMFFLVIQLQVSAGFSPMASGLASLPVTVALFTLSSRASALGQRIGPRLPMTVGPLVCAAGVALMSGVGGGTRYWTGVFPGMVLFALGLAALVSPLTASVLAAAPDRLAGTASGINNAVARSGSLLAVAALPPLVGLTGDAYADPAAFTAGYRPAMLACAVLLAGGGIVSWFGLAGTRPNQPEGGDA</sequence>
<name>A0A077M390_9MICO</name>
<feature type="transmembrane region" description="Helical" evidence="5">
    <location>
        <begin position="104"/>
        <end position="125"/>
    </location>
</feature>
<feature type="transmembrane region" description="Helical" evidence="5">
    <location>
        <begin position="436"/>
        <end position="455"/>
    </location>
</feature>
<dbReference type="Pfam" id="PF07690">
    <property type="entry name" value="MFS_1"/>
    <property type="match status" value="1"/>
</dbReference>
<feature type="transmembrane region" description="Helical" evidence="5">
    <location>
        <begin position="165"/>
        <end position="187"/>
    </location>
</feature>
<dbReference type="CDD" id="cd17321">
    <property type="entry name" value="MFS_MMR_MDR_like"/>
    <property type="match status" value="1"/>
</dbReference>
<dbReference type="SUPFAM" id="SSF103473">
    <property type="entry name" value="MFS general substrate transporter"/>
    <property type="match status" value="1"/>
</dbReference>
<dbReference type="OrthoDB" id="7375466at2"/>
<evidence type="ECO:0000256" key="4">
    <source>
        <dbReference type="ARBA" id="ARBA00023136"/>
    </source>
</evidence>
<dbReference type="AlphaFoldDB" id="A0A077M390"/>
<feature type="transmembrane region" description="Helical" evidence="5">
    <location>
        <begin position="137"/>
        <end position="159"/>
    </location>
</feature>
<comment type="subcellular location">
    <subcellularLocation>
        <location evidence="1">Cell membrane</location>
        <topology evidence="1">Multi-pass membrane protein</topology>
    </subcellularLocation>
</comment>
<evidence type="ECO:0000313" key="7">
    <source>
        <dbReference type="EMBL" id="CCI51676.1"/>
    </source>
</evidence>
<dbReference type="InterPro" id="IPR020846">
    <property type="entry name" value="MFS_dom"/>
</dbReference>
<proteinExistence type="predicted"/>
<protein>
    <submittedName>
        <fullName evidence="7">Putative transmembrane efflux protein</fullName>
    </submittedName>
</protein>
<dbReference type="InterPro" id="IPR011701">
    <property type="entry name" value="MFS"/>
</dbReference>
<evidence type="ECO:0000256" key="1">
    <source>
        <dbReference type="ARBA" id="ARBA00004651"/>
    </source>
</evidence>
<dbReference type="RefSeq" id="WP_048548058.1">
    <property type="nucleotide sequence ID" value="NZ_HF571038.1"/>
</dbReference>
<feature type="transmembrane region" description="Helical" evidence="5">
    <location>
        <begin position="296"/>
        <end position="316"/>
    </location>
</feature>
<feature type="transmembrane region" description="Helical" evidence="5">
    <location>
        <begin position="406"/>
        <end position="424"/>
    </location>
</feature>
<dbReference type="Proteomes" id="UP000035720">
    <property type="component" value="Unassembled WGS sequence"/>
</dbReference>
<keyword evidence="3 5" id="KW-1133">Transmembrane helix</keyword>
<evidence type="ECO:0000256" key="2">
    <source>
        <dbReference type="ARBA" id="ARBA00022692"/>
    </source>
</evidence>
<organism evidence="7 8">
    <name type="scientific">Nostocoides jenkinsii Ben 74</name>
    <dbReference type="NCBI Taxonomy" id="1193518"/>
    <lineage>
        <taxon>Bacteria</taxon>
        <taxon>Bacillati</taxon>
        <taxon>Actinomycetota</taxon>
        <taxon>Actinomycetes</taxon>
        <taxon>Micrococcales</taxon>
        <taxon>Intrasporangiaceae</taxon>
        <taxon>Nostocoides</taxon>
    </lineage>
</organism>
<dbReference type="EMBL" id="CAJC01000017">
    <property type="protein sequence ID" value="CCI51676.1"/>
    <property type="molecule type" value="Genomic_DNA"/>
</dbReference>
<feature type="transmembrane region" description="Helical" evidence="5">
    <location>
        <begin position="199"/>
        <end position="222"/>
    </location>
</feature>
<dbReference type="PANTHER" id="PTHR42718">
    <property type="entry name" value="MAJOR FACILITATOR SUPERFAMILY MULTIDRUG TRANSPORTER MFSC"/>
    <property type="match status" value="1"/>
</dbReference>
<gene>
    <name evidence="7" type="ORF">BN13_1130019</name>
</gene>
<feature type="transmembrane region" description="Helical" evidence="5">
    <location>
        <begin position="267"/>
        <end position="290"/>
    </location>
</feature>
<accession>A0A077M390</accession>
<keyword evidence="8" id="KW-1185">Reference proteome</keyword>
<feature type="transmembrane region" description="Helical" evidence="5">
    <location>
        <begin position="51"/>
        <end position="70"/>
    </location>
</feature>
<dbReference type="Gene3D" id="1.20.1720.10">
    <property type="entry name" value="Multidrug resistance protein D"/>
    <property type="match status" value="1"/>
</dbReference>
<evidence type="ECO:0000256" key="3">
    <source>
        <dbReference type="ARBA" id="ARBA00022989"/>
    </source>
</evidence>
<dbReference type="InterPro" id="IPR036259">
    <property type="entry name" value="MFS_trans_sf"/>
</dbReference>
<feature type="transmembrane region" description="Helical" evidence="5">
    <location>
        <begin position="337"/>
        <end position="357"/>
    </location>
</feature>
<feature type="transmembrane region" description="Helical" evidence="5">
    <location>
        <begin position="12"/>
        <end position="31"/>
    </location>
</feature>
<comment type="caution">
    <text evidence="7">The sequence shown here is derived from an EMBL/GenBank/DDBJ whole genome shotgun (WGS) entry which is preliminary data.</text>
</comment>
<evidence type="ECO:0000313" key="8">
    <source>
        <dbReference type="Proteomes" id="UP000035720"/>
    </source>
</evidence>
<dbReference type="PROSITE" id="PS50850">
    <property type="entry name" value="MFS"/>
    <property type="match status" value="1"/>
</dbReference>
<feature type="transmembrane region" description="Helical" evidence="5">
    <location>
        <begin position="79"/>
        <end position="98"/>
    </location>
</feature>
<dbReference type="Gene3D" id="1.20.1250.20">
    <property type="entry name" value="MFS general substrate transporter like domains"/>
    <property type="match status" value="1"/>
</dbReference>
<keyword evidence="2 5" id="KW-0812">Transmembrane</keyword>
<feature type="transmembrane region" description="Helical" evidence="5">
    <location>
        <begin position="228"/>
        <end position="246"/>
    </location>
</feature>
<dbReference type="GO" id="GO:0005886">
    <property type="term" value="C:plasma membrane"/>
    <property type="evidence" value="ECO:0007669"/>
    <property type="project" value="UniProtKB-SubCell"/>
</dbReference>
<reference evidence="7 8" key="1">
    <citation type="journal article" date="2013" name="ISME J.">
        <title>A metabolic model for members of the genus Tetrasphaera involved in enhanced biological phosphorus removal.</title>
        <authorList>
            <person name="Kristiansen R."/>
            <person name="Nguyen H.T.T."/>
            <person name="Saunders A.M."/>
            <person name="Nielsen J.L."/>
            <person name="Wimmer R."/>
            <person name="Le V.Q."/>
            <person name="McIlroy S.J."/>
            <person name="Petrovski S."/>
            <person name="Seviour R.J."/>
            <person name="Calteau A."/>
            <person name="Nielsen K.L."/>
            <person name="Nielsen P.H."/>
        </authorList>
    </citation>
    <scope>NUCLEOTIDE SEQUENCE [LARGE SCALE GENOMIC DNA]</scope>
    <source>
        <strain evidence="7 8">Ben 74</strain>
    </source>
</reference>
<dbReference type="GO" id="GO:0022857">
    <property type="term" value="F:transmembrane transporter activity"/>
    <property type="evidence" value="ECO:0007669"/>
    <property type="project" value="InterPro"/>
</dbReference>
<feature type="domain" description="Major facilitator superfamily (MFS) profile" evidence="6">
    <location>
        <begin position="13"/>
        <end position="459"/>
    </location>
</feature>